<dbReference type="OrthoDB" id="3329at10239"/>
<gene>
    <name evidence="2" type="ORF">HMPREFV_HMPID9886gp0034</name>
</gene>
<accession>J9SNW0</accession>
<organism evidence="2 3">
    <name type="scientific">Pseudomonas phage JBD67</name>
    <dbReference type="NCBI Taxonomy" id="1225793"/>
    <lineage>
        <taxon>Viruses</taxon>
        <taxon>Duplodnaviria</taxon>
        <taxon>Heunggongvirae</taxon>
        <taxon>Uroviricota</taxon>
        <taxon>Caudoviricetes</taxon>
        <taxon>Guarnerosvirinae</taxon>
        <taxon>Mechnikovvirus</taxon>
        <taxon>Mechnikovvirus JBD67</taxon>
        <taxon>Beetrevirus JBD67</taxon>
    </lineage>
</organism>
<name>J9SNW0_BPPPJ</name>
<proteinExistence type="predicted"/>
<reference evidence="2 3" key="1">
    <citation type="journal article" date="2012" name="J. Bacteriol.">
        <title>The CRISPR/Cas adaptive immune system of Pseudomonas aeruginosa mediates resistance to naturally occurring and engineered phages.</title>
        <authorList>
            <person name="Cady K.C."/>
            <person name="Bondy-Denomy J."/>
            <person name="Heussler G.E."/>
            <person name="Davidson A.R."/>
            <person name="O'Toole G.A."/>
        </authorList>
    </citation>
    <scope>NUCLEOTIDE SEQUENCE [LARGE SCALE GENOMIC DNA]</scope>
    <source>
        <strain evidence="2 3">JBD67</strain>
    </source>
</reference>
<dbReference type="EMBL" id="JX495043">
    <property type="protein sequence ID" value="AFR52290.1"/>
    <property type="molecule type" value="Genomic_DNA"/>
</dbReference>
<feature type="compositionally biased region" description="Polar residues" evidence="1">
    <location>
        <begin position="271"/>
        <end position="280"/>
    </location>
</feature>
<feature type="region of interest" description="Disordered" evidence="1">
    <location>
        <begin position="239"/>
        <end position="315"/>
    </location>
</feature>
<sequence>MSQFSVATKIVRFCRLTLGGMKKPTATLPILPAGRHVALDGRPVEFTEAILQEIAATYDPALSEAPLVIGHPKLNAPAYGWAKGLEVREGMLYAEPHQVVPEFAEAANRKMYKKRSASVYLPDSPGNPVPGKHYLRHIGFLGAVPPAIKGIPDALNFAEDDGDLVIEFAEAPYAVTALTEILRRLRDFFVEREGAERADQLIPQWQLSSIEEDARRAVTHGASIQASFSEPAIEGVDAAAASAAAAEEPQGTVTPSDGASESAAEADRTSHPSQQDTTMSDEAALDERQRQLDEREQQLATREAQVAQQKAQEHRNEVTEFAEGLVNAGRLLPRQKAPVIELLVSLPADTPLEFAEGDGQVTKPAAEVLRSLLAELPKQVDFSEKSGDGGDLSFGSAHAIAARAQSYQEEQRQAGRHISTTEAVTHITKGAK</sequence>
<evidence type="ECO:0000313" key="3">
    <source>
        <dbReference type="Proteomes" id="UP000259509"/>
    </source>
</evidence>
<keyword evidence="3" id="KW-1185">Reference proteome</keyword>
<feature type="region of interest" description="Disordered" evidence="1">
    <location>
        <begin position="407"/>
        <end position="432"/>
    </location>
</feature>
<feature type="compositionally biased region" description="Basic and acidic residues" evidence="1">
    <location>
        <begin position="285"/>
        <end position="297"/>
    </location>
</feature>
<evidence type="ECO:0000313" key="2">
    <source>
        <dbReference type="EMBL" id="AFR52290.1"/>
    </source>
</evidence>
<protein>
    <submittedName>
        <fullName evidence="2">Uncharacterized protein</fullName>
    </submittedName>
</protein>
<evidence type="ECO:0000256" key="1">
    <source>
        <dbReference type="SAM" id="MobiDB-lite"/>
    </source>
</evidence>
<dbReference type="Proteomes" id="UP000259509">
    <property type="component" value="Segment"/>
</dbReference>